<dbReference type="SMART" id="SM00558">
    <property type="entry name" value="JmjC"/>
    <property type="match status" value="1"/>
</dbReference>
<dbReference type="PANTHER" id="PTHR12461:SF99">
    <property type="entry name" value="BIFUNCTIONAL PEPTIDASE AND (3S)-LYSYL HYDROXYLASE JMJD7"/>
    <property type="match status" value="1"/>
</dbReference>
<dbReference type="InterPro" id="IPR041667">
    <property type="entry name" value="Cupin_8"/>
</dbReference>
<organism evidence="2 3">
    <name type="scientific">Nadsonia fulvescens var. elongata DSM 6958</name>
    <dbReference type="NCBI Taxonomy" id="857566"/>
    <lineage>
        <taxon>Eukaryota</taxon>
        <taxon>Fungi</taxon>
        <taxon>Dikarya</taxon>
        <taxon>Ascomycota</taxon>
        <taxon>Saccharomycotina</taxon>
        <taxon>Dipodascomycetes</taxon>
        <taxon>Dipodascales</taxon>
        <taxon>Dipodascales incertae sedis</taxon>
        <taxon>Nadsonia</taxon>
    </lineage>
</organism>
<sequence length="343" mass="38944">MTTLRQRLEYGMIRQIELQQSTFDTKIPVLNQMPSTLDLARIVQSNFPVIVRDANFSHSIPALNPHSPSRWTKSYLRQKLGSTPISVAMTPFGDADSPIVSTHGNRDVFVQPYTVIMPANTLFDSLNNPDLIDNGAVRYMQSQDNNLPTQFSALSSDFPASLSVVDKVLGVEGPEALNIWLGDARTTSRLHCDQYENFYFQVSGFKEVWLIAPNEVYCLNEKFLTPANYVPTKTDDSTGFDVLVDNRIRWVLFPTVDPSDPSTFTPAYQHCRPYRVVLAPGDMLYLPALWYHQMSIQGDAEISVSVNYWYGMNYTGPLWMKWDNLRLQSVLLNGQEDESFFSV</sequence>
<dbReference type="PROSITE" id="PS51184">
    <property type="entry name" value="JMJC"/>
    <property type="match status" value="1"/>
</dbReference>
<dbReference type="STRING" id="857566.A0A1E3PEH1"/>
<evidence type="ECO:0000259" key="1">
    <source>
        <dbReference type="PROSITE" id="PS51184"/>
    </source>
</evidence>
<dbReference type="InterPro" id="IPR014710">
    <property type="entry name" value="RmlC-like_jellyroll"/>
</dbReference>
<evidence type="ECO:0000313" key="3">
    <source>
        <dbReference type="Proteomes" id="UP000095009"/>
    </source>
</evidence>
<dbReference type="OrthoDB" id="415358at2759"/>
<dbReference type="AlphaFoldDB" id="A0A1E3PEH1"/>
<feature type="domain" description="JmjC" evidence="1">
    <location>
        <begin position="136"/>
        <end position="325"/>
    </location>
</feature>
<dbReference type="SUPFAM" id="SSF51197">
    <property type="entry name" value="Clavaminate synthase-like"/>
    <property type="match status" value="1"/>
</dbReference>
<proteinExistence type="predicted"/>
<accession>A0A1E3PEH1</accession>
<protein>
    <submittedName>
        <fullName evidence="2">Clavaminate synthase-like protein</fullName>
    </submittedName>
</protein>
<dbReference type="PANTHER" id="PTHR12461">
    <property type="entry name" value="HYPOXIA-INDUCIBLE FACTOR 1 ALPHA INHIBITOR-RELATED"/>
    <property type="match status" value="1"/>
</dbReference>
<dbReference type="Pfam" id="PF13621">
    <property type="entry name" value="Cupin_8"/>
    <property type="match status" value="1"/>
</dbReference>
<dbReference type="InterPro" id="IPR003347">
    <property type="entry name" value="JmjC_dom"/>
</dbReference>
<reference evidence="2 3" key="1">
    <citation type="journal article" date="2016" name="Proc. Natl. Acad. Sci. U.S.A.">
        <title>Comparative genomics of biotechnologically important yeasts.</title>
        <authorList>
            <person name="Riley R."/>
            <person name="Haridas S."/>
            <person name="Wolfe K.H."/>
            <person name="Lopes M.R."/>
            <person name="Hittinger C.T."/>
            <person name="Goeker M."/>
            <person name="Salamov A.A."/>
            <person name="Wisecaver J.H."/>
            <person name="Long T.M."/>
            <person name="Calvey C.H."/>
            <person name="Aerts A.L."/>
            <person name="Barry K.W."/>
            <person name="Choi C."/>
            <person name="Clum A."/>
            <person name="Coughlan A.Y."/>
            <person name="Deshpande S."/>
            <person name="Douglass A.P."/>
            <person name="Hanson S.J."/>
            <person name="Klenk H.-P."/>
            <person name="LaButti K.M."/>
            <person name="Lapidus A."/>
            <person name="Lindquist E.A."/>
            <person name="Lipzen A.M."/>
            <person name="Meier-Kolthoff J.P."/>
            <person name="Ohm R.A."/>
            <person name="Otillar R.P."/>
            <person name="Pangilinan J.L."/>
            <person name="Peng Y."/>
            <person name="Rokas A."/>
            <person name="Rosa C.A."/>
            <person name="Scheuner C."/>
            <person name="Sibirny A.A."/>
            <person name="Slot J.C."/>
            <person name="Stielow J.B."/>
            <person name="Sun H."/>
            <person name="Kurtzman C.P."/>
            <person name="Blackwell M."/>
            <person name="Grigoriev I.V."/>
            <person name="Jeffries T.W."/>
        </authorList>
    </citation>
    <scope>NUCLEOTIDE SEQUENCE [LARGE SCALE GENOMIC DNA]</scope>
    <source>
        <strain evidence="2 3">DSM 6958</strain>
    </source>
</reference>
<dbReference type="Proteomes" id="UP000095009">
    <property type="component" value="Unassembled WGS sequence"/>
</dbReference>
<gene>
    <name evidence="2" type="ORF">NADFUDRAFT_71468</name>
</gene>
<dbReference type="EMBL" id="KV454413">
    <property type="protein sequence ID" value="ODQ63805.1"/>
    <property type="molecule type" value="Genomic_DNA"/>
</dbReference>
<keyword evidence="3" id="KW-1185">Reference proteome</keyword>
<dbReference type="Gene3D" id="2.60.120.10">
    <property type="entry name" value="Jelly Rolls"/>
    <property type="match status" value="1"/>
</dbReference>
<evidence type="ECO:0000313" key="2">
    <source>
        <dbReference type="EMBL" id="ODQ63805.1"/>
    </source>
</evidence>
<name>A0A1E3PEH1_9ASCO</name>